<proteinExistence type="predicted"/>
<feature type="coiled-coil region" evidence="1">
    <location>
        <begin position="115"/>
        <end position="187"/>
    </location>
</feature>
<keyword evidence="3" id="KW-1185">Reference proteome</keyword>
<dbReference type="VEuPathDB" id="FungiDB:yc1106_02261"/>
<evidence type="ECO:0000313" key="3">
    <source>
        <dbReference type="Proteomes" id="UP001056012"/>
    </source>
</evidence>
<keyword evidence="1" id="KW-0175">Coiled coil</keyword>
<organism evidence="2 3">
    <name type="scientific">Curvularia clavata</name>
    <dbReference type="NCBI Taxonomy" id="95742"/>
    <lineage>
        <taxon>Eukaryota</taxon>
        <taxon>Fungi</taxon>
        <taxon>Dikarya</taxon>
        <taxon>Ascomycota</taxon>
        <taxon>Pezizomycotina</taxon>
        <taxon>Dothideomycetes</taxon>
        <taxon>Pleosporomycetidae</taxon>
        <taxon>Pleosporales</taxon>
        <taxon>Pleosporineae</taxon>
        <taxon>Pleosporaceae</taxon>
        <taxon>Curvularia</taxon>
    </lineage>
</organism>
<dbReference type="OrthoDB" id="3788331at2759"/>
<gene>
    <name evidence="2" type="ORF">yc1106_02261</name>
</gene>
<feature type="coiled-coil region" evidence="1">
    <location>
        <begin position="17"/>
        <end position="86"/>
    </location>
</feature>
<evidence type="ECO:0000313" key="2">
    <source>
        <dbReference type="EMBL" id="USP74987.1"/>
    </source>
</evidence>
<dbReference type="EMBL" id="CP089275">
    <property type="protein sequence ID" value="USP74987.1"/>
    <property type="molecule type" value="Genomic_DNA"/>
</dbReference>
<protein>
    <submittedName>
        <fullName evidence="2">Uncharacterized protein</fullName>
    </submittedName>
</protein>
<sequence length="770" mass="84604">MEEKDYQRKEEEDYNRIVDLTRESEDLRRDVNLLRDELSKAEYSLRVANNEVRGSSDALKKEEEKNASLQAQIEKLTSKLEYERAATKDAEGRVQTLYADLDQARFAHRSVISDRDEALADRRDIELQLEDLKQQWQESEERIEMLQAELEDAQKMLDHAGEFENDIAAMREQIQEHERTIMVKDERISHLEMQVQKERQINYHTADAIARSKAASPVDDDRHIGAIGFDSLEAELSAIEDNEFYEIPWNDYSHIEETPLTYAPIAPTVQPRSSLHTQEAASISPVAAHAPQLTVDVREAGSLEPKEPAPVTACTINVSESTSTEPVAAAVPTHALVIHESTSTEPIAAVVPTHALTVREMASTEPIAATVPTHELVVRESTSTEPVAATVPTHALMVQEMANTEPIEPARAPLSSIHAQEIASFAPKAPTPAPQNTLNEREVASFAPKAPAQAPQNTVNEREIANIVPRVPDVATLTVSVREAGSTIPIVREISTSSSPTQTDVPVLSTEFIHHATISTTPHTPVEAATTESPTQTDAPALASQLLDYATVSTAPIEPFEIIDAPAANSEVSATFAVEIAPVEPKADQRKIMTTTTKGTQTVPESPRPPQSNEIVCIETTHEVEPIEQIVAKVEPKHPTASTGVQTIIELPVEKEVEPAPPALATDANTKPSRPTDWILPILTTLLALLCLHLYMQLDEWRYANGVGVSVGHGNSVASRYGAYGNGRHLFGVIPIGMSDSWISRQISRHMLSALTRLETWAGAEYQPLY</sequence>
<reference evidence="2" key="1">
    <citation type="submission" date="2021-12" db="EMBL/GenBank/DDBJ databases">
        <title>Curvularia clavata genome.</title>
        <authorList>
            <person name="Cao Y."/>
        </authorList>
    </citation>
    <scope>NUCLEOTIDE SEQUENCE</scope>
    <source>
        <strain evidence="2">Yc1106</strain>
    </source>
</reference>
<dbReference type="AlphaFoldDB" id="A0A9Q8Z3E0"/>
<dbReference type="Proteomes" id="UP001056012">
    <property type="component" value="Chromosome 2"/>
</dbReference>
<accession>A0A9Q8Z3E0</accession>
<name>A0A9Q8Z3E0_CURCL</name>
<evidence type="ECO:0000256" key="1">
    <source>
        <dbReference type="SAM" id="Coils"/>
    </source>
</evidence>